<accession>A0ABQ9GIR7</accession>
<dbReference type="EMBL" id="JARBHB010000012">
    <property type="protein sequence ID" value="KAJ8871894.1"/>
    <property type="molecule type" value="Genomic_DNA"/>
</dbReference>
<dbReference type="PROSITE" id="PS51257">
    <property type="entry name" value="PROKAR_LIPOPROTEIN"/>
    <property type="match status" value="1"/>
</dbReference>
<evidence type="ECO:0000313" key="2">
    <source>
        <dbReference type="Proteomes" id="UP001159363"/>
    </source>
</evidence>
<evidence type="ECO:0000313" key="1">
    <source>
        <dbReference type="EMBL" id="KAJ8871894.1"/>
    </source>
</evidence>
<reference evidence="1 2" key="1">
    <citation type="submission" date="2023-02" db="EMBL/GenBank/DDBJ databases">
        <title>LHISI_Scaffold_Assembly.</title>
        <authorList>
            <person name="Stuart O.P."/>
            <person name="Cleave R."/>
            <person name="Magrath M.J.L."/>
            <person name="Mikheyev A.S."/>
        </authorList>
    </citation>
    <scope>NUCLEOTIDE SEQUENCE [LARGE SCALE GENOMIC DNA]</scope>
    <source>
        <strain evidence="1">Daus_M_001</strain>
        <tissue evidence="1">Leg muscle</tissue>
    </source>
</reference>
<proteinExistence type="predicted"/>
<gene>
    <name evidence="1" type="ORF">PR048_028234</name>
</gene>
<comment type="caution">
    <text evidence="1">The sequence shown here is derived from an EMBL/GenBank/DDBJ whole genome shotgun (WGS) entry which is preliminary data.</text>
</comment>
<protein>
    <submittedName>
        <fullName evidence="1">Uncharacterized protein</fullName>
    </submittedName>
</protein>
<sequence>MSKQIYNNGSAALACASICYPHTTSAPPSVFGARKSVSDSQLRGWINMSGNVEVEYFDDTNLQEGGGARSVVWGIRTWERRLPGASATRGGRRALGHRYPVIFRGELARVREQFPHLSFPRPTPNLCSGVALDDNRNNLRSVTMTSPLMFTFTTFAESLRFRVIISDSAEKRVARCKVERGHPSRLVSSRAIVPAGYSTQHIQKNHTHVEREIKYVRLMPGCTNIFPDPRSNDPSFEPGSNFEPPISAVRNELHLDLVLNSNGATVFCVDLKSDLGSSFDPRWCNRALDVGRSFLIQRPSLTTTYNPLGCPPPPPEHLRVDSKSRQWLSFELAADLPWRSRLMRRRSAVREVLGSFPRKDGAAGEGQRTKEVWELRCTHSCFPPGSRTPCGKRRESGVVYWADENPCIEVEKAVNLPGLTVWMGPSARGLVEPFFFDGMSSCLYVSMAYVMVSLSVPTIRPSDHNLTSSWTNEEFPLLFLLHTCDVRTRTLKLPGRYVGLTQEIRTGDEPRLVEKLSYGPVSFYAFLPLRLIRSGSTGWAQHIDVNARCHTSEHSNSGIYLATTTKCCALRKYRLRKVSVFPMASGFGATAELSHVGIITDDTSCRWVTSGFSCSPCPCIPALLHTHLVSPSSALKTRPNLFLPLLFIGLTSSQLSFN</sequence>
<keyword evidence="2" id="KW-1185">Reference proteome</keyword>
<organism evidence="1 2">
    <name type="scientific">Dryococelus australis</name>
    <dbReference type="NCBI Taxonomy" id="614101"/>
    <lineage>
        <taxon>Eukaryota</taxon>
        <taxon>Metazoa</taxon>
        <taxon>Ecdysozoa</taxon>
        <taxon>Arthropoda</taxon>
        <taxon>Hexapoda</taxon>
        <taxon>Insecta</taxon>
        <taxon>Pterygota</taxon>
        <taxon>Neoptera</taxon>
        <taxon>Polyneoptera</taxon>
        <taxon>Phasmatodea</taxon>
        <taxon>Verophasmatodea</taxon>
        <taxon>Anareolatae</taxon>
        <taxon>Phasmatidae</taxon>
        <taxon>Eurycanthinae</taxon>
        <taxon>Dryococelus</taxon>
    </lineage>
</organism>
<dbReference type="Proteomes" id="UP001159363">
    <property type="component" value="Chromosome 11"/>
</dbReference>
<name>A0ABQ9GIR7_9NEOP</name>